<reference evidence="1" key="1">
    <citation type="journal article" date="2014" name="Front. Microbiol.">
        <title>High frequency of phylogenetically diverse reductive dehalogenase-homologous genes in deep subseafloor sedimentary metagenomes.</title>
        <authorList>
            <person name="Kawai M."/>
            <person name="Futagami T."/>
            <person name="Toyoda A."/>
            <person name="Takaki Y."/>
            <person name="Nishi S."/>
            <person name="Hori S."/>
            <person name="Arai W."/>
            <person name="Tsubouchi T."/>
            <person name="Morono Y."/>
            <person name="Uchiyama I."/>
            <person name="Ito T."/>
            <person name="Fujiyama A."/>
            <person name="Inagaki F."/>
            <person name="Takami H."/>
        </authorList>
    </citation>
    <scope>NUCLEOTIDE SEQUENCE</scope>
    <source>
        <strain evidence="1">Expedition CK06-06</strain>
    </source>
</reference>
<dbReference type="EMBL" id="BARV01028219">
    <property type="protein sequence ID" value="GAI45488.1"/>
    <property type="molecule type" value="Genomic_DNA"/>
</dbReference>
<protein>
    <submittedName>
        <fullName evidence="1">Uncharacterized protein</fullName>
    </submittedName>
</protein>
<gene>
    <name evidence="1" type="ORF">S06H3_45231</name>
</gene>
<sequence>MQVPPPVVGYTERADGELDKRALIAYVARPFYTTPEQLRFPAHSNIPQSLEIAQAFNRLGYVVDVVDWLDNTFVPSTHYDVFFGMHYNFECLLPYLDETTVRIYYGTGAYWAFEIAAERERVDRLKKRRGIGLELPVRLGENNWVQIADAVVVLANEFVLSTYRPHTSRLFAIDNSARLTVAPPDLEHKDF</sequence>
<proteinExistence type="predicted"/>
<name>X1NPI1_9ZZZZ</name>
<dbReference type="AlphaFoldDB" id="X1NPI1"/>
<comment type="caution">
    <text evidence="1">The sequence shown here is derived from an EMBL/GenBank/DDBJ whole genome shotgun (WGS) entry which is preliminary data.</text>
</comment>
<organism evidence="1">
    <name type="scientific">marine sediment metagenome</name>
    <dbReference type="NCBI Taxonomy" id="412755"/>
    <lineage>
        <taxon>unclassified sequences</taxon>
        <taxon>metagenomes</taxon>
        <taxon>ecological metagenomes</taxon>
    </lineage>
</organism>
<feature type="non-terminal residue" evidence="1">
    <location>
        <position position="191"/>
    </location>
</feature>
<accession>X1NPI1</accession>
<evidence type="ECO:0000313" key="1">
    <source>
        <dbReference type="EMBL" id="GAI45488.1"/>
    </source>
</evidence>